<evidence type="ECO:0000313" key="2">
    <source>
        <dbReference type="EMBL" id="RVW17649.1"/>
    </source>
</evidence>
<protein>
    <submittedName>
        <fullName evidence="2">Protein terminal ear1-like</fullName>
    </submittedName>
</protein>
<dbReference type="InterPro" id="IPR007201">
    <property type="entry name" value="Mei2-like_Rrm_C"/>
</dbReference>
<evidence type="ECO:0000259" key="1">
    <source>
        <dbReference type="Pfam" id="PF04059"/>
    </source>
</evidence>
<dbReference type="EMBL" id="QGNW01002574">
    <property type="protein sequence ID" value="RVW17649.1"/>
    <property type="molecule type" value="Genomic_DNA"/>
</dbReference>
<dbReference type="GO" id="GO:0003676">
    <property type="term" value="F:nucleic acid binding"/>
    <property type="evidence" value="ECO:0007669"/>
    <property type="project" value="InterPro"/>
</dbReference>
<dbReference type="Gramene" id="Vitis18g00367.t01">
    <property type="protein sequence ID" value="Vitis18g00367.t01.CDS"/>
    <property type="gene ID" value="Vitis18g00367"/>
</dbReference>
<evidence type="ECO:0000313" key="3">
    <source>
        <dbReference type="Proteomes" id="UP000288805"/>
    </source>
</evidence>
<dbReference type="AlphaFoldDB" id="A0A438C3D7"/>
<sequence>MASQLLNTNPRGSKPLNPNAHAFQPWKSLKAYYLPHHLYETQERMQLPAAATVLDFAYQPVSLPLLRYSGLGCYSAQFHHQPLHLRASSILYPSGDFPITYVGSTKDSVTEVMEDLGDSVSSRGETRKVSGVPMKKMIAPRLKRSQRRSSMAGGDKNGTSVWRARKFLNGDGCGDDPLPPSDVNAFELSLSGKTTVMIRNIPNKMSRKDMLQLLDECCQVENRNAELRCDSLRTEYDFVYLPMDFRFKCSNKGYAFVNFTTDVAAFRICKYLHNTTWAAYGTKKICEITGARIQGKEALVGHFRNSNFECSTDDYLPVVLSPPRDGMTAITTPRIVGRRVVSNKSMRKH</sequence>
<accession>A0A438C3D7</accession>
<comment type="caution">
    <text evidence="2">The sequence shown here is derived from an EMBL/GenBank/DDBJ whole genome shotgun (WGS) entry which is preliminary data.</text>
</comment>
<organism evidence="2 3">
    <name type="scientific">Vitis vinifera</name>
    <name type="common">Grape</name>
    <dbReference type="NCBI Taxonomy" id="29760"/>
    <lineage>
        <taxon>Eukaryota</taxon>
        <taxon>Viridiplantae</taxon>
        <taxon>Streptophyta</taxon>
        <taxon>Embryophyta</taxon>
        <taxon>Tracheophyta</taxon>
        <taxon>Spermatophyta</taxon>
        <taxon>Magnoliopsida</taxon>
        <taxon>eudicotyledons</taxon>
        <taxon>Gunneridae</taxon>
        <taxon>Pentapetalae</taxon>
        <taxon>rosids</taxon>
        <taxon>Vitales</taxon>
        <taxon>Vitaceae</taxon>
        <taxon>Viteae</taxon>
        <taxon>Vitis</taxon>
    </lineage>
</organism>
<dbReference type="InterPro" id="IPR035979">
    <property type="entry name" value="RBD_domain_sf"/>
</dbReference>
<proteinExistence type="predicted"/>
<dbReference type="Gene3D" id="3.30.70.330">
    <property type="match status" value="1"/>
</dbReference>
<feature type="domain" description="Mei2-like C-terminal RNA recognition motif" evidence="1">
    <location>
        <begin position="193"/>
        <end position="304"/>
    </location>
</feature>
<gene>
    <name evidence="2" type="primary">PLA2_2</name>
    <name evidence="2" type="ORF">CK203_071815</name>
</gene>
<name>A0A438C3D7_VITVI</name>
<dbReference type="Pfam" id="PF04059">
    <property type="entry name" value="RRM_2"/>
    <property type="match status" value="1"/>
</dbReference>
<dbReference type="Proteomes" id="UP000288805">
    <property type="component" value="Unassembled WGS sequence"/>
</dbReference>
<dbReference type="InterPro" id="IPR012677">
    <property type="entry name" value="Nucleotide-bd_a/b_plait_sf"/>
</dbReference>
<dbReference type="OrthoDB" id="417481at2759"/>
<reference evidence="2 3" key="1">
    <citation type="journal article" date="2018" name="PLoS Genet.">
        <title>Population sequencing reveals clonal diversity and ancestral inbreeding in the grapevine cultivar Chardonnay.</title>
        <authorList>
            <person name="Roach M.J."/>
            <person name="Johnson D.L."/>
            <person name="Bohlmann J."/>
            <person name="van Vuuren H.J."/>
            <person name="Jones S.J."/>
            <person name="Pretorius I.S."/>
            <person name="Schmidt S.A."/>
            <person name="Borneman A.R."/>
        </authorList>
    </citation>
    <scope>NUCLEOTIDE SEQUENCE [LARGE SCALE GENOMIC DNA]</scope>
    <source>
        <strain evidence="3">cv. Chardonnay</strain>
        <tissue evidence="2">Leaf</tissue>
    </source>
</reference>
<dbReference type="SUPFAM" id="SSF54928">
    <property type="entry name" value="RNA-binding domain, RBD"/>
    <property type="match status" value="1"/>
</dbReference>